<dbReference type="PATRIC" id="fig|69222.5.peg.657"/>
<gene>
    <name evidence="3" type="ORF">BG55_03140</name>
</gene>
<evidence type="ECO:0000313" key="4">
    <source>
        <dbReference type="Proteomes" id="UP000019918"/>
    </source>
</evidence>
<feature type="non-terminal residue" evidence="3">
    <location>
        <position position="1"/>
    </location>
</feature>
<organism evidence="3 4">
    <name type="scientific">Erwinia mallotivora</name>
    <dbReference type="NCBI Taxonomy" id="69222"/>
    <lineage>
        <taxon>Bacteria</taxon>
        <taxon>Pseudomonadati</taxon>
        <taxon>Pseudomonadota</taxon>
        <taxon>Gammaproteobacteria</taxon>
        <taxon>Enterobacterales</taxon>
        <taxon>Erwiniaceae</taxon>
        <taxon>Erwinia</taxon>
    </lineage>
</organism>
<evidence type="ECO:0008006" key="5">
    <source>
        <dbReference type="Google" id="ProtNLM"/>
    </source>
</evidence>
<dbReference type="InterPro" id="IPR000836">
    <property type="entry name" value="PRTase_dom"/>
</dbReference>
<protein>
    <recommendedName>
        <fullName evidence="5">Phosphoribosyltransferase</fullName>
    </recommendedName>
</protein>
<dbReference type="PANTHER" id="PTHR47505:SF1">
    <property type="entry name" value="DNA UTILIZATION PROTEIN YHGH"/>
    <property type="match status" value="1"/>
</dbReference>
<dbReference type="InterPro" id="IPR051910">
    <property type="entry name" value="ComF/GntX_DNA_util-trans"/>
</dbReference>
<evidence type="ECO:0000313" key="3">
    <source>
        <dbReference type="EMBL" id="EXU76771.1"/>
    </source>
</evidence>
<proteinExistence type="inferred from homology"/>
<dbReference type="Proteomes" id="UP000019918">
    <property type="component" value="Unassembled WGS sequence"/>
</dbReference>
<dbReference type="Gene3D" id="3.40.50.2020">
    <property type="match status" value="1"/>
</dbReference>
<dbReference type="EMBL" id="JFHN01000022">
    <property type="protein sequence ID" value="EXU76771.1"/>
    <property type="molecule type" value="Genomic_DNA"/>
</dbReference>
<keyword evidence="2" id="KW-0472">Membrane</keyword>
<dbReference type="SUPFAM" id="SSF53271">
    <property type="entry name" value="PRTase-like"/>
    <property type="match status" value="1"/>
</dbReference>
<dbReference type="CDD" id="cd06223">
    <property type="entry name" value="PRTases_typeI"/>
    <property type="match status" value="1"/>
</dbReference>
<dbReference type="PANTHER" id="PTHR47505">
    <property type="entry name" value="DNA UTILIZATION PROTEIN YHGH"/>
    <property type="match status" value="1"/>
</dbReference>
<dbReference type="STRING" id="69222.BG55_03140"/>
<comment type="similarity">
    <text evidence="1">Belongs to the ComF/GntX family.</text>
</comment>
<name>A0A014M4P1_9GAMM</name>
<feature type="transmembrane region" description="Helical" evidence="2">
    <location>
        <begin position="32"/>
        <end position="53"/>
    </location>
</feature>
<comment type="caution">
    <text evidence="3">The sequence shown here is derived from an EMBL/GenBank/DDBJ whole genome shotgun (WGS) entry which is preliminary data.</text>
</comment>
<dbReference type="RefSeq" id="WP_034934227.1">
    <property type="nucleotide sequence ID" value="NZ_JFHN01000022.1"/>
</dbReference>
<sequence length="176" mass="20090">GRCQLKPPAWQRMIFVSGWQPPLRDWVTQLKFYGTTALSVMLARLLLLTWLAARRDFMLEKPDLLLCVPLHRQRAWQRGYNQMDDITRHLSRWIGCRYAAAGLTRQRQTRIQHSLPASARRRNLRGAFRVETGVNGRHIALTDDVITTGSTVGEISRILLAAGAASVQVWSLCRTL</sequence>
<dbReference type="InterPro" id="IPR029057">
    <property type="entry name" value="PRTase-like"/>
</dbReference>
<accession>A0A014M4P1</accession>
<evidence type="ECO:0000256" key="1">
    <source>
        <dbReference type="ARBA" id="ARBA00008007"/>
    </source>
</evidence>
<reference evidence="3 4" key="1">
    <citation type="submission" date="2014-02" db="EMBL/GenBank/DDBJ databases">
        <title>Draft genome of Erwinia mallotivora strain BT-MARDI, a papaya dieback pathogen.</title>
        <authorList>
            <person name="Redzuan R."/>
            <person name="Abu Bakar N."/>
            <person name="Badrun R."/>
            <person name="Mohd Raih M.F."/>
            <person name="Rozano L."/>
            <person name="Mat Amin N."/>
        </authorList>
    </citation>
    <scope>NUCLEOTIDE SEQUENCE [LARGE SCALE GENOMIC DNA]</scope>
    <source>
        <strain evidence="3 4">BT-MARDI</strain>
    </source>
</reference>
<dbReference type="AlphaFoldDB" id="A0A014M4P1"/>
<evidence type="ECO:0000256" key="2">
    <source>
        <dbReference type="SAM" id="Phobius"/>
    </source>
</evidence>
<keyword evidence="4" id="KW-1185">Reference proteome</keyword>
<keyword evidence="2" id="KW-0812">Transmembrane</keyword>
<keyword evidence="2" id="KW-1133">Transmembrane helix</keyword>